<dbReference type="PATRIC" id="fig|1590.306.peg.571"/>
<gene>
    <name evidence="1" type="ORF">LPJSA22_00569</name>
</gene>
<organism evidence="1 2">
    <name type="scientific">Lactiplantibacillus plantarum</name>
    <name type="common">Lactobacillus plantarum</name>
    <dbReference type="NCBI Taxonomy" id="1590"/>
    <lineage>
        <taxon>Bacteria</taxon>
        <taxon>Bacillati</taxon>
        <taxon>Bacillota</taxon>
        <taxon>Bacilli</taxon>
        <taxon>Lactobacillales</taxon>
        <taxon>Lactobacillaceae</taxon>
        <taxon>Lactiplantibacillus</taxon>
    </lineage>
</organism>
<dbReference type="Proteomes" id="UP000094892">
    <property type="component" value="Unassembled WGS sequence"/>
</dbReference>
<reference evidence="1 2" key="1">
    <citation type="submission" date="2016-08" db="EMBL/GenBank/DDBJ databases">
        <title>Genome sequencing of Lactobacillus plantarum JSA22, isolated from fermented soybean paste.</title>
        <authorList>
            <person name="Choi H.S."/>
        </authorList>
    </citation>
    <scope>NUCLEOTIDE SEQUENCE [LARGE SCALE GENOMIC DNA]</scope>
    <source>
        <strain evidence="1 2">JSA22</strain>
    </source>
</reference>
<protein>
    <recommendedName>
        <fullName evidence="3">Phage portal protein</fullName>
    </recommendedName>
</protein>
<dbReference type="EMBL" id="MCOL01000001">
    <property type="protein sequence ID" value="ODO60625.1"/>
    <property type="molecule type" value="Genomic_DNA"/>
</dbReference>
<evidence type="ECO:0000313" key="1">
    <source>
        <dbReference type="EMBL" id="ODO60625.1"/>
    </source>
</evidence>
<proteinExistence type="predicted"/>
<evidence type="ECO:0008006" key="3">
    <source>
        <dbReference type="Google" id="ProtNLM"/>
    </source>
</evidence>
<dbReference type="RefSeq" id="WP_069302385.1">
    <property type="nucleotide sequence ID" value="NZ_CP103411.1"/>
</dbReference>
<dbReference type="Pfam" id="PF04860">
    <property type="entry name" value="Phage_portal"/>
    <property type="match status" value="1"/>
</dbReference>
<dbReference type="NCBIfam" id="TIGR01537">
    <property type="entry name" value="portal_HK97"/>
    <property type="match status" value="1"/>
</dbReference>
<comment type="caution">
    <text evidence="1">The sequence shown here is derived from an EMBL/GenBank/DDBJ whole genome shotgun (WGS) entry which is preliminary data.</text>
</comment>
<dbReference type="InterPro" id="IPR006427">
    <property type="entry name" value="Portal_HK97"/>
</dbReference>
<accession>A0A1E3KP34</accession>
<dbReference type="AlphaFoldDB" id="A0A1E3KP34"/>
<dbReference type="InterPro" id="IPR006944">
    <property type="entry name" value="Phage/GTA_portal"/>
</dbReference>
<evidence type="ECO:0000313" key="2">
    <source>
        <dbReference type="Proteomes" id="UP000094892"/>
    </source>
</evidence>
<name>A0A1E3KP34_LACPN</name>
<sequence length="380" mass="43528">MSVINSFFDLFTRRKDSSFVYDLDLFQDIKNRAYLKRMAIDTVINYVGRAVSQSEFRVMNKGLPVKDAMYYKLNVRPNTDESASDFWQHFIYQLIYYNEVLVIQDDDDDLLIADDFSRHEYAVYEDVFDNVTVKEYTFKRFFPMSDVIYLRYSNDQLEHYLTGLWGDYGELFGRMYELELRNNQIRATVKADMTAGVNDGKANKLQKFIDKIFQSFSKNSVALVPITNGFEYNEVSNGVGKNQTFDESNGVLLAFIDHVARLVGVPPALIHGETAESGENQKLFNKQCLSSLLNKIQSELNAKSFSQRDYLKNGKQVEVIGINRPTLIELAEQIDKLGSSGMVTQNEVRSAVGLPPREDGDQIVMTKNYTMKGGDNNEED</sequence>